<dbReference type="PANTHER" id="PTHR48451">
    <property type="entry name" value="DUF4218 DOMAIN-CONTAINING PROTEIN"/>
    <property type="match status" value="1"/>
</dbReference>
<reference evidence="1" key="5">
    <citation type="journal article" date="2021" name="G3 (Bethesda)">
        <title>Aegilops tauschii genome assembly Aet v5.0 features greater sequence contiguity and improved annotation.</title>
        <authorList>
            <person name="Wang L."/>
            <person name="Zhu T."/>
            <person name="Rodriguez J.C."/>
            <person name="Deal K.R."/>
            <person name="Dubcovsky J."/>
            <person name="McGuire P.E."/>
            <person name="Lux T."/>
            <person name="Spannagl M."/>
            <person name="Mayer K.F.X."/>
            <person name="Baldrich P."/>
            <person name="Meyers B.C."/>
            <person name="Huo N."/>
            <person name="Gu Y.Q."/>
            <person name="Zhou H."/>
            <person name="Devos K.M."/>
            <person name="Bennetzen J.L."/>
            <person name="Unver T."/>
            <person name="Budak H."/>
            <person name="Gulick P.J."/>
            <person name="Galiba G."/>
            <person name="Kalapos B."/>
            <person name="Nelson D.R."/>
            <person name="Li P."/>
            <person name="You F.M."/>
            <person name="Luo M.C."/>
            <person name="Dvorak J."/>
        </authorList>
    </citation>
    <scope>NUCLEOTIDE SEQUENCE [LARGE SCALE GENOMIC DNA]</scope>
    <source>
        <strain evidence="1">cv. AL8/78</strain>
    </source>
</reference>
<dbReference type="PANTHER" id="PTHR48451:SF1">
    <property type="entry name" value="DUF4218 DOMAIN-CONTAINING PROTEIN"/>
    <property type="match status" value="1"/>
</dbReference>
<organism evidence="1 2">
    <name type="scientific">Aegilops tauschii subsp. strangulata</name>
    <name type="common">Goatgrass</name>
    <dbReference type="NCBI Taxonomy" id="200361"/>
    <lineage>
        <taxon>Eukaryota</taxon>
        <taxon>Viridiplantae</taxon>
        <taxon>Streptophyta</taxon>
        <taxon>Embryophyta</taxon>
        <taxon>Tracheophyta</taxon>
        <taxon>Spermatophyta</taxon>
        <taxon>Magnoliopsida</taxon>
        <taxon>Liliopsida</taxon>
        <taxon>Poales</taxon>
        <taxon>Poaceae</taxon>
        <taxon>BOP clade</taxon>
        <taxon>Pooideae</taxon>
        <taxon>Triticodae</taxon>
        <taxon>Triticeae</taxon>
        <taxon>Triticinae</taxon>
        <taxon>Aegilops</taxon>
    </lineage>
</organism>
<keyword evidence="2" id="KW-1185">Reference proteome</keyword>
<name>A0A453GTG4_AEGTS</name>
<reference evidence="1" key="4">
    <citation type="submission" date="2019-03" db="UniProtKB">
        <authorList>
            <consortium name="EnsemblPlants"/>
        </authorList>
    </citation>
    <scope>IDENTIFICATION</scope>
</reference>
<reference evidence="1" key="3">
    <citation type="journal article" date="2017" name="Nature">
        <title>Genome sequence of the progenitor of the wheat D genome Aegilops tauschii.</title>
        <authorList>
            <person name="Luo M.C."/>
            <person name="Gu Y.Q."/>
            <person name="Puiu D."/>
            <person name="Wang H."/>
            <person name="Twardziok S.O."/>
            <person name="Deal K.R."/>
            <person name="Huo N."/>
            <person name="Zhu T."/>
            <person name="Wang L."/>
            <person name="Wang Y."/>
            <person name="McGuire P.E."/>
            <person name="Liu S."/>
            <person name="Long H."/>
            <person name="Ramasamy R.K."/>
            <person name="Rodriguez J.C."/>
            <person name="Van S.L."/>
            <person name="Yuan L."/>
            <person name="Wang Z."/>
            <person name="Xia Z."/>
            <person name="Xiao L."/>
            <person name="Anderson O.D."/>
            <person name="Ouyang S."/>
            <person name="Liang Y."/>
            <person name="Zimin A.V."/>
            <person name="Pertea G."/>
            <person name="Qi P."/>
            <person name="Bennetzen J.L."/>
            <person name="Dai X."/>
            <person name="Dawson M.W."/>
            <person name="Muller H.G."/>
            <person name="Kugler K."/>
            <person name="Rivarola-Duarte L."/>
            <person name="Spannagl M."/>
            <person name="Mayer K.F.X."/>
            <person name="Lu F.H."/>
            <person name="Bevan M.W."/>
            <person name="Leroy P."/>
            <person name="Li P."/>
            <person name="You F.M."/>
            <person name="Sun Q."/>
            <person name="Liu Z."/>
            <person name="Lyons E."/>
            <person name="Wicker T."/>
            <person name="Salzberg S.L."/>
            <person name="Devos K.M."/>
            <person name="Dvorak J."/>
        </authorList>
    </citation>
    <scope>NUCLEOTIDE SEQUENCE [LARGE SCALE GENOMIC DNA]</scope>
    <source>
        <strain evidence="1">cv. AL8/78</strain>
    </source>
</reference>
<dbReference type="AlphaFoldDB" id="A0A453GTG4"/>
<reference evidence="2" key="2">
    <citation type="journal article" date="2017" name="Nat. Plants">
        <title>The Aegilops tauschii genome reveals multiple impacts of transposons.</title>
        <authorList>
            <person name="Zhao G."/>
            <person name="Zou C."/>
            <person name="Li K."/>
            <person name="Wang K."/>
            <person name="Li T."/>
            <person name="Gao L."/>
            <person name="Zhang X."/>
            <person name="Wang H."/>
            <person name="Yang Z."/>
            <person name="Liu X."/>
            <person name="Jiang W."/>
            <person name="Mao L."/>
            <person name="Kong X."/>
            <person name="Jiao Y."/>
            <person name="Jia J."/>
        </authorList>
    </citation>
    <scope>NUCLEOTIDE SEQUENCE [LARGE SCALE GENOMIC DNA]</scope>
    <source>
        <strain evidence="2">cv. AL8/78</strain>
    </source>
</reference>
<evidence type="ECO:0008006" key="3">
    <source>
        <dbReference type="Google" id="ProtNLM"/>
    </source>
</evidence>
<dbReference type="STRING" id="200361.A0A453GTG4"/>
<reference evidence="2" key="1">
    <citation type="journal article" date="2014" name="Science">
        <title>Ancient hybridizations among the ancestral genomes of bread wheat.</title>
        <authorList>
            <consortium name="International Wheat Genome Sequencing Consortium,"/>
            <person name="Marcussen T."/>
            <person name="Sandve S.R."/>
            <person name="Heier L."/>
            <person name="Spannagl M."/>
            <person name="Pfeifer M."/>
            <person name="Jakobsen K.S."/>
            <person name="Wulff B.B."/>
            <person name="Steuernagel B."/>
            <person name="Mayer K.F."/>
            <person name="Olsen O.A."/>
        </authorList>
    </citation>
    <scope>NUCLEOTIDE SEQUENCE [LARGE SCALE GENOMIC DNA]</scope>
    <source>
        <strain evidence="2">cv. AL8/78</strain>
    </source>
</reference>
<dbReference type="EnsemblPlants" id="AET3Gv21203900.1">
    <property type="protein sequence ID" value="AET3Gv21203900.1"/>
    <property type="gene ID" value="AET3Gv21203900"/>
</dbReference>
<evidence type="ECO:0000313" key="2">
    <source>
        <dbReference type="Proteomes" id="UP000015105"/>
    </source>
</evidence>
<protein>
    <recommendedName>
        <fullName evidence="3">DUF4216 domain-containing protein</fullName>
    </recommendedName>
</protein>
<dbReference type="OrthoDB" id="1923595at2759"/>
<accession>A0A453GTG4</accession>
<evidence type="ECO:0000313" key="1">
    <source>
        <dbReference type="EnsemblPlants" id="AET3Gv21203900.1"/>
    </source>
</evidence>
<proteinExistence type="predicted"/>
<sequence>MAGAQDIASARPLPLTLLLHNLAAGVVASLRRQRQLRAHADEITNGRNLNPDVVERIQNDKFHEWIQAHVSAIFCIYYTRITTFSCNRILNIQIKKLEKENGIHNIEKDIRLLARGPVNAAKIYCAFNSRGYHFTPKRLDKETQNSGVMVTAKTASYDSARDANPVLHDVTYYGRVIDIVELNYSGQFSVVLFKCGWVDVFSET</sequence>
<dbReference type="Proteomes" id="UP000015105">
    <property type="component" value="Chromosome 3D"/>
</dbReference>
<dbReference type="Gramene" id="AET3Gv21203900.1">
    <property type="protein sequence ID" value="AET3Gv21203900.1"/>
    <property type="gene ID" value="AET3Gv21203900"/>
</dbReference>